<dbReference type="SUPFAM" id="SSF46785">
    <property type="entry name" value="Winged helix' DNA-binding domain"/>
    <property type="match status" value="1"/>
</dbReference>
<comment type="caution">
    <text evidence="1">The sequence shown here is derived from an EMBL/GenBank/DDBJ whole genome shotgun (WGS) entry which is preliminary data.</text>
</comment>
<dbReference type="AlphaFoldDB" id="A0AAN5AMT2"/>
<dbReference type="InterPro" id="IPR036388">
    <property type="entry name" value="WH-like_DNA-bd_sf"/>
</dbReference>
<reference evidence="1 2" key="1">
    <citation type="submission" date="2021-12" db="EMBL/GenBank/DDBJ databases">
        <title>Genome sequencing of bacteria with rrn-lacking chromosome and rrn-plasmid.</title>
        <authorList>
            <person name="Anda M."/>
            <person name="Iwasaki W."/>
        </authorList>
    </citation>
    <scope>NUCLEOTIDE SEQUENCE [LARGE SCALE GENOMIC DNA]</scope>
    <source>
        <strain evidence="1 2">NBRC 15940</strain>
    </source>
</reference>
<sequence length="167" mass="20209">MVSRWSDKKHFIISIKELRELLYLETTLLRTNDFKRKVLEQSKKEINEKTDLTIDYKEIRVGRKLDSIEFIISQDSISKDAGNKKGKMVFDGDSWERVKKRLNVEQQEYLKSQVHKALYDAKQNGEVKNDWYVMRSFVQQYLEYFFNFDIGFKERNWKFNLASYRPK</sequence>
<dbReference type="InterPro" id="IPR036390">
    <property type="entry name" value="WH_DNA-bd_sf"/>
</dbReference>
<accession>A0AAN5AMT2</accession>
<evidence type="ECO:0008006" key="3">
    <source>
        <dbReference type="Google" id="ProtNLM"/>
    </source>
</evidence>
<proteinExistence type="predicted"/>
<evidence type="ECO:0000313" key="2">
    <source>
        <dbReference type="Proteomes" id="UP001310022"/>
    </source>
</evidence>
<organism evidence="1 2">
    <name type="scientific">Persicobacter diffluens</name>
    <dbReference type="NCBI Taxonomy" id="981"/>
    <lineage>
        <taxon>Bacteria</taxon>
        <taxon>Pseudomonadati</taxon>
        <taxon>Bacteroidota</taxon>
        <taxon>Cytophagia</taxon>
        <taxon>Cytophagales</taxon>
        <taxon>Persicobacteraceae</taxon>
        <taxon>Persicobacter</taxon>
    </lineage>
</organism>
<dbReference type="Proteomes" id="UP001310022">
    <property type="component" value="Unassembled WGS sequence"/>
</dbReference>
<name>A0AAN5AMT2_9BACT</name>
<protein>
    <recommendedName>
        <fullName evidence="3">Initiator Rep protein domain-containing protein</fullName>
    </recommendedName>
</protein>
<evidence type="ECO:0000313" key="1">
    <source>
        <dbReference type="EMBL" id="GJM64779.1"/>
    </source>
</evidence>
<keyword evidence="2" id="KW-1185">Reference proteome</keyword>
<dbReference type="EMBL" id="BQKE01000006">
    <property type="protein sequence ID" value="GJM64779.1"/>
    <property type="molecule type" value="Genomic_DNA"/>
</dbReference>
<dbReference type="Gene3D" id="1.10.10.10">
    <property type="entry name" value="Winged helix-like DNA-binding domain superfamily/Winged helix DNA-binding domain"/>
    <property type="match status" value="1"/>
</dbReference>
<dbReference type="Pfam" id="PF21205">
    <property type="entry name" value="Rep3_C"/>
    <property type="match status" value="1"/>
</dbReference>
<gene>
    <name evidence="1" type="ORF">PEDI_53310</name>
</gene>